<dbReference type="InterPro" id="IPR058668">
    <property type="entry name" value="NERD_dom"/>
</dbReference>
<dbReference type="Gene3D" id="1.10.245.10">
    <property type="entry name" value="SWIB/MDM2 domain"/>
    <property type="match status" value="1"/>
</dbReference>
<keyword evidence="2" id="KW-0863">Zinc-finger</keyword>
<dbReference type="InterPro" id="IPR003121">
    <property type="entry name" value="SWIB_MDM2_domain"/>
</dbReference>
<dbReference type="InterPro" id="IPR004343">
    <property type="entry name" value="Plus-3_dom"/>
</dbReference>
<accession>A0AAD8KLI7</accession>
<dbReference type="InterPro" id="IPR013083">
    <property type="entry name" value="Znf_RING/FYVE/PHD"/>
</dbReference>
<dbReference type="SUPFAM" id="SSF159042">
    <property type="entry name" value="Plus3-like"/>
    <property type="match status" value="1"/>
</dbReference>
<dbReference type="Pfam" id="PF03126">
    <property type="entry name" value="Plus-3"/>
    <property type="match status" value="1"/>
</dbReference>
<keyword evidence="3" id="KW-0862">Zinc</keyword>
<evidence type="ECO:0000259" key="6">
    <source>
        <dbReference type="PROSITE" id="PS51360"/>
    </source>
</evidence>
<dbReference type="InterPro" id="IPR011011">
    <property type="entry name" value="Znf_FYVE_PHD"/>
</dbReference>
<dbReference type="EMBL" id="JAUHHV010000005">
    <property type="protein sequence ID" value="KAK1423576.1"/>
    <property type="molecule type" value="Genomic_DNA"/>
</dbReference>
<dbReference type="PANTHER" id="PTHR46695:SF4">
    <property type="entry name" value="ZINC FINGER CCCH DOMAIN-CONTAINING PROTEIN 44"/>
    <property type="match status" value="1"/>
</dbReference>
<dbReference type="SUPFAM" id="SSF47592">
    <property type="entry name" value="SWIB/MDM2 domain"/>
    <property type="match status" value="1"/>
</dbReference>
<evidence type="ECO:0000256" key="3">
    <source>
        <dbReference type="ARBA" id="ARBA00022833"/>
    </source>
</evidence>
<keyword evidence="4" id="KW-0238">DNA-binding</keyword>
<dbReference type="PANTHER" id="PTHR46695">
    <property type="entry name" value="ZINC FINGER CCCH DOMAIN-CONTAINING PROTEIN 44-RELATED"/>
    <property type="match status" value="1"/>
</dbReference>
<dbReference type="GO" id="GO:0008270">
    <property type="term" value="F:zinc ion binding"/>
    <property type="evidence" value="ECO:0007669"/>
    <property type="project" value="UniProtKB-KW"/>
</dbReference>
<evidence type="ECO:0000256" key="1">
    <source>
        <dbReference type="ARBA" id="ARBA00022723"/>
    </source>
</evidence>
<evidence type="ECO:0000259" key="7">
    <source>
        <dbReference type="PROSITE" id="PS51925"/>
    </source>
</evidence>
<dbReference type="InterPro" id="IPR036128">
    <property type="entry name" value="Plus3-like_sf"/>
</dbReference>
<dbReference type="Gene3D" id="3.90.70.200">
    <property type="entry name" value="Plus-3 domain"/>
    <property type="match status" value="1"/>
</dbReference>
<proteinExistence type="predicted"/>
<sequence length="598" mass="68365">MQNLGGEIADTVDQPISDCVKTERDCSVEVELGSGEKRKRGRPPKAPMAVAKRPPHAKKKMMVKEEEEEEDVCFICFDGGSLVLCDHRGCPKAYHPACIKRDEEFFESAAKWNCGWHICSICQKTAHHMCYTCTYSLCRSCIRKAAYVCVRDKGFCTICMKTIMLIENNGQGEDGKVQADFDDKLSWEYLFKVYWIYIKGKLSLTPDELTQAKTRMKEASTISSTLLPTGLHTRGDDLRSVTSATSVCNLEEENEAKRRKKDEQIIIKKETVNMEKPGIDESASTNGREEWATKELLDFVAHMKNGSTAVLSRLDVHALMLEYINKNNLFDPKKKNQIICDSRLQSLFGKPRVGHSRMLKLLDLHFVVKEESKKRRVNRAAVKVDLEWNSDNNMRMGKDKKRKNRKGEGHVLPNNVNEFAAVDVHNINLLYLRRDLMENLLEDGDSFHGKVVGSVVRIRISGCDLKHDMYRLVQVVGTNKVDVPYKINSKLTDITLEVLNLDKKETITIDTISDQEFSEEECRRLQRSIRCGLVKHFTVGEIQEKAMALQSVKLNDWMEKEMSRLNHLRDVASEKGHKKGYPFVTLYIFQLIDLLITS</sequence>
<dbReference type="Pfam" id="PF25980">
    <property type="entry name" value="NERD_plant"/>
    <property type="match status" value="1"/>
</dbReference>
<keyword evidence="9" id="KW-1185">Reference proteome</keyword>
<dbReference type="Pfam" id="PF02201">
    <property type="entry name" value="SWIB"/>
    <property type="match status" value="1"/>
</dbReference>
<gene>
    <name evidence="8" type="ORF">QVD17_18880</name>
</gene>
<feature type="domain" description="Plus3" evidence="6">
    <location>
        <begin position="421"/>
        <end position="554"/>
    </location>
</feature>
<evidence type="ECO:0000313" key="8">
    <source>
        <dbReference type="EMBL" id="KAK1423576.1"/>
    </source>
</evidence>
<evidence type="ECO:0000256" key="2">
    <source>
        <dbReference type="ARBA" id="ARBA00022771"/>
    </source>
</evidence>
<dbReference type="PROSITE" id="PS51360">
    <property type="entry name" value="PLUS3"/>
    <property type="match status" value="1"/>
</dbReference>
<dbReference type="Gene3D" id="3.30.40.10">
    <property type="entry name" value="Zinc/RING finger domain, C3HC4 (zinc finger)"/>
    <property type="match status" value="1"/>
</dbReference>
<dbReference type="InterPro" id="IPR001965">
    <property type="entry name" value="Znf_PHD"/>
</dbReference>
<dbReference type="InterPro" id="IPR036885">
    <property type="entry name" value="SWIB_MDM2_dom_sf"/>
</dbReference>
<comment type="caution">
    <text evidence="8">The sequence shown here is derived from an EMBL/GenBank/DDBJ whole genome shotgun (WGS) entry which is preliminary data.</text>
</comment>
<dbReference type="PROSITE" id="PS51925">
    <property type="entry name" value="SWIB_MDM2"/>
    <property type="match status" value="1"/>
</dbReference>
<dbReference type="CDD" id="cd15568">
    <property type="entry name" value="PHD5_NSD"/>
    <property type="match status" value="1"/>
</dbReference>
<evidence type="ECO:0000313" key="9">
    <source>
        <dbReference type="Proteomes" id="UP001229421"/>
    </source>
</evidence>
<evidence type="ECO:0000256" key="5">
    <source>
        <dbReference type="SAM" id="MobiDB-lite"/>
    </source>
</evidence>
<reference evidence="8" key="1">
    <citation type="journal article" date="2023" name="bioRxiv">
        <title>Improved chromosome-level genome assembly for marigold (Tagetes erecta).</title>
        <authorList>
            <person name="Jiang F."/>
            <person name="Yuan L."/>
            <person name="Wang S."/>
            <person name="Wang H."/>
            <person name="Xu D."/>
            <person name="Wang A."/>
            <person name="Fan W."/>
        </authorList>
    </citation>
    <scope>NUCLEOTIDE SEQUENCE</scope>
    <source>
        <strain evidence="8">WSJ</strain>
        <tissue evidence="8">Leaf</tissue>
    </source>
</reference>
<organism evidence="8 9">
    <name type="scientific">Tagetes erecta</name>
    <name type="common">African marigold</name>
    <dbReference type="NCBI Taxonomy" id="13708"/>
    <lineage>
        <taxon>Eukaryota</taxon>
        <taxon>Viridiplantae</taxon>
        <taxon>Streptophyta</taxon>
        <taxon>Embryophyta</taxon>
        <taxon>Tracheophyta</taxon>
        <taxon>Spermatophyta</taxon>
        <taxon>Magnoliopsida</taxon>
        <taxon>eudicotyledons</taxon>
        <taxon>Gunneridae</taxon>
        <taxon>Pentapetalae</taxon>
        <taxon>asterids</taxon>
        <taxon>campanulids</taxon>
        <taxon>Asterales</taxon>
        <taxon>Asteraceae</taxon>
        <taxon>Asteroideae</taxon>
        <taxon>Heliantheae alliance</taxon>
        <taxon>Tageteae</taxon>
        <taxon>Tagetes</taxon>
    </lineage>
</organism>
<name>A0AAD8KLI7_TARER</name>
<protein>
    <submittedName>
        <fullName evidence="8">Uncharacterized protein</fullName>
    </submittedName>
</protein>
<feature type="domain" description="DM2" evidence="7">
    <location>
        <begin position="285"/>
        <end position="368"/>
    </location>
</feature>
<dbReference type="FunFam" id="3.30.40.10:FF:000303">
    <property type="entry name" value="Zinc finger CCCH domain-containing protein 19"/>
    <property type="match status" value="1"/>
</dbReference>
<keyword evidence="1" id="KW-0479">Metal-binding</keyword>
<feature type="region of interest" description="Disordered" evidence="5">
    <location>
        <begin position="31"/>
        <end position="58"/>
    </location>
</feature>
<dbReference type="GO" id="GO:0003677">
    <property type="term" value="F:DNA binding"/>
    <property type="evidence" value="ECO:0007669"/>
    <property type="project" value="UniProtKB-KW"/>
</dbReference>
<dbReference type="Proteomes" id="UP001229421">
    <property type="component" value="Unassembled WGS sequence"/>
</dbReference>
<evidence type="ECO:0000256" key="4">
    <source>
        <dbReference type="ARBA" id="ARBA00023125"/>
    </source>
</evidence>
<dbReference type="CDD" id="cd10567">
    <property type="entry name" value="SWIB-MDM2_like"/>
    <property type="match status" value="1"/>
</dbReference>
<dbReference type="SMART" id="SM00249">
    <property type="entry name" value="PHD"/>
    <property type="match status" value="1"/>
</dbReference>
<dbReference type="SUPFAM" id="SSF57903">
    <property type="entry name" value="FYVE/PHD zinc finger"/>
    <property type="match status" value="1"/>
</dbReference>
<dbReference type="SMART" id="SM00719">
    <property type="entry name" value="Plus3"/>
    <property type="match status" value="1"/>
</dbReference>
<dbReference type="AlphaFoldDB" id="A0AAD8KLI7"/>